<evidence type="ECO:0000313" key="1">
    <source>
        <dbReference type="EMBL" id="MDX7720274.1"/>
    </source>
</evidence>
<dbReference type="EMBL" id="JAWZVU010000044">
    <property type="protein sequence ID" value="MDX7720274.1"/>
    <property type="molecule type" value="Genomic_DNA"/>
</dbReference>
<gene>
    <name evidence="1" type="ORF">SJS77_07265</name>
</gene>
<organism evidence="1 2">
    <name type="scientific">Aeromonas caviae</name>
    <name type="common">Aeromonas punctata</name>
    <dbReference type="NCBI Taxonomy" id="648"/>
    <lineage>
        <taxon>Bacteria</taxon>
        <taxon>Pseudomonadati</taxon>
        <taxon>Pseudomonadota</taxon>
        <taxon>Gammaproteobacteria</taxon>
        <taxon>Aeromonadales</taxon>
        <taxon>Aeromonadaceae</taxon>
        <taxon>Aeromonas</taxon>
    </lineage>
</organism>
<protein>
    <submittedName>
        <fullName evidence="1">Uncharacterized protein</fullName>
    </submittedName>
</protein>
<accession>A0AAW9F2U3</accession>
<sequence>MTWEIKDEGGDTHDWQGLQPLHRDALTLPLSLRFRDEQMANIRQGFIPPAMEYKWFCYFEGETLHLYRSWTGSKAAEVLFVRDSEGWWLASRMRLSLDPDHFGWSLEEAKSIIESEIAFYAAGQVPADGFAQMLQTASQAGYFGSPSVVHELLFPFFHCLLCKGVAPHIEGIPARSVADVVEENKRVTRAISRQTGEVHGLEAWRTAEQLGKALIHYFELDEGWHAGEDLAFTLSEGLAAVGIQVSEVILAFIHAPSPTLDGLIQYLKVIQDFVVSVMMGTNSAYYPDLVLADFSWARRNEFAAQGRAMSHARAGEEDVE</sequence>
<dbReference type="RefSeq" id="WP_103858837.1">
    <property type="nucleotide sequence ID" value="NZ_BQVG01000052.1"/>
</dbReference>
<evidence type="ECO:0000313" key="2">
    <source>
        <dbReference type="Proteomes" id="UP001277183"/>
    </source>
</evidence>
<name>A0AAW9F2U3_AERCA</name>
<dbReference type="Proteomes" id="UP001277183">
    <property type="component" value="Unassembled WGS sequence"/>
</dbReference>
<dbReference type="AlphaFoldDB" id="A0AAW9F2U3"/>
<proteinExistence type="predicted"/>
<reference evidence="1" key="1">
    <citation type="submission" date="2023-11" db="EMBL/GenBank/DDBJ databases">
        <title>WGS of Aeromonas in Northern Israel.</title>
        <authorList>
            <person name="Hershko Y."/>
        </authorList>
    </citation>
    <scope>NUCLEOTIDE SEQUENCE</scope>
    <source>
        <strain evidence="1">77416</strain>
    </source>
</reference>
<comment type="caution">
    <text evidence="1">The sequence shown here is derived from an EMBL/GenBank/DDBJ whole genome shotgun (WGS) entry which is preliminary data.</text>
</comment>